<protein>
    <submittedName>
        <fullName evidence="2">Uncharacterized protein</fullName>
    </submittedName>
</protein>
<organism evidence="2 3">
    <name type="scientific">Aegilops tauschii subsp. strangulata</name>
    <name type="common">Goatgrass</name>
    <dbReference type="NCBI Taxonomy" id="200361"/>
    <lineage>
        <taxon>Eukaryota</taxon>
        <taxon>Viridiplantae</taxon>
        <taxon>Streptophyta</taxon>
        <taxon>Embryophyta</taxon>
        <taxon>Tracheophyta</taxon>
        <taxon>Spermatophyta</taxon>
        <taxon>Magnoliopsida</taxon>
        <taxon>Liliopsida</taxon>
        <taxon>Poales</taxon>
        <taxon>Poaceae</taxon>
        <taxon>BOP clade</taxon>
        <taxon>Pooideae</taxon>
        <taxon>Triticodae</taxon>
        <taxon>Triticeae</taxon>
        <taxon>Triticinae</taxon>
        <taxon>Aegilops</taxon>
    </lineage>
</organism>
<reference evidence="3" key="1">
    <citation type="journal article" date="2014" name="Science">
        <title>Ancient hybridizations among the ancestral genomes of bread wheat.</title>
        <authorList>
            <consortium name="International Wheat Genome Sequencing Consortium,"/>
            <person name="Marcussen T."/>
            <person name="Sandve S.R."/>
            <person name="Heier L."/>
            <person name="Spannagl M."/>
            <person name="Pfeifer M."/>
            <person name="Jakobsen K.S."/>
            <person name="Wulff B.B."/>
            <person name="Steuernagel B."/>
            <person name="Mayer K.F."/>
            <person name="Olsen O.A."/>
        </authorList>
    </citation>
    <scope>NUCLEOTIDE SEQUENCE [LARGE SCALE GENOMIC DNA]</scope>
    <source>
        <strain evidence="3">cv. AL8/78</strain>
    </source>
</reference>
<reference evidence="2" key="3">
    <citation type="journal article" date="2017" name="Nature">
        <title>Genome sequence of the progenitor of the wheat D genome Aegilops tauschii.</title>
        <authorList>
            <person name="Luo M.C."/>
            <person name="Gu Y.Q."/>
            <person name="Puiu D."/>
            <person name="Wang H."/>
            <person name="Twardziok S.O."/>
            <person name="Deal K.R."/>
            <person name="Huo N."/>
            <person name="Zhu T."/>
            <person name="Wang L."/>
            <person name="Wang Y."/>
            <person name="McGuire P.E."/>
            <person name="Liu S."/>
            <person name="Long H."/>
            <person name="Ramasamy R.K."/>
            <person name="Rodriguez J.C."/>
            <person name="Van S.L."/>
            <person name="Yuan L."/>
            <person name="Wang Z."/>
            <person name="Xia Z."/>
            <person name="Xiao L."/>
            <person name="Anderson O.D."/>
            <person name="Ouyang S."/>
            <person name="Liang Y."/>
            <person name="Zimin A.V."/>
            <person name="Pertea G."/>
            <person name="Qi P."/>
            <person name="Bennetzen J.L."/>
            <person name="Dai X."/>
            <person name="Dawson M.W."/>
            <person name="Muller H.G."/>
            <person name="Kugler K."/>
            <person name="Rivarola-Duarte L."/>
            <person name="Spannagl M."/>
            <person name="Mayer K.F.X."/>
            <person name="Lu F.H."/>
            <person name="Bevan M.W."/>
            <person name="Leroy P."/>
            <person name="Li P."/>
            <person name="You F.M."/>
            <person name="Sun Q."/>
            <person name="Liu Z."/>
            <person name="Lyons E."/>
            <person name="Wicker T."/>
            <person name="Salzberg S.L."/>
            <person name="Devos K.M."/>
            <person name="Dvorak J."/>
        </authorList>
    </citation>
    <scope>NUCLEOTIDE SEQUENCE [LARGE SCALE GENOMIC DNA]</scope>
    <source>
        <strain evidence="2">cv. AL8/78</strain>
    </source>
</reference>
<reference evidence="2" key="5">
    <citation type="journal article" date="2021" name="G3 (Bethesda)">
        <title>Aegilops tauschii genome assembly Aet v5.0 features greater sequence contiguity and improved annotation.</title>
        <authorList>
            <person name="Wang L."/>
            <person name="Zhu T."/>
            <person name="Rodriguez J.C."/>
            <person name="Deal K.R."/>
            <person name="Dubcovsky J."/>
            <person name="McGuire P.E."/>
            <person name="Lux T."/>
            <person name="Spannagl M."/>
            <person name="Mayer K.F.X."/>
            <person name="Baldrich P."/>
            <person name="Meyers B.C."/>
            <person name="Huo N."/>
            <person name="Gu Y.Q."/>
            <person name="Zhou H."/>
            <person name="Devos K.M."/>
            <person name="Bennetzen J.L."/>
            <person name="Unver T."/>
            <person name="Budak H."/>
            <person name="Gulick P.J."/>
            <person name="Galiba G."/>
            <person name="Kalapos B."/>
            <person name="Nelson D.R."/>
            <person name="Li P."/>
            <person name="You F.M."/>
            <person name="Luo M.C."/>
            <person name="Dvorak J."/>
        </authorList>
    </citation>
    <scope>NUCLEOTIDE SEQUENCE [LARGE SCALE GENOMIC DNA]</scope>
    <source>
        <strain evidence="2">cv. AL8/78</strain>
    </source>
</reference>
<keyword evidence="3" id="KW-1185">Reference proteome</keyword>
<feature type="compositionally biased region" description="Basic and acidic residues" evidence="1">
    <location>
        <begin position="41"/>
        <end position="54"/>
    </location>
</feature>
<reference evidence="3" key="2">
    <citation type="journal article" date="2017" name="Nat. Plants">
        <title>The Aegilops tauschii genome reveals multiple impacts of transposons.</title>
        <authorList>
            <person name="Zhao G."/>
            <person name="Zou C."/>
            <person name="Li K."/>
            <person name="Wang K."/>
            <person name="Li T."/>
            <person name="Gao L."/>
            <person name="Zhang X."/>
            <person name="Wang H."/>
            <person name="Yang Z."/>
            <person name="Liu X."/>
            <person name="Jiang W."/>
            <person name="Mao L."/>
            <person name="Kong X."/>
            <person name="Jiao Y."/>
            <person name="Jia J."/>
        </authorList>
    </citation>
    <scope>NUCLEOTIDE SEQUENCE [LARGE SCALE GENOMIC DNA]</scope>
    <source>
        <strain evidence="3">cv. AL8/78</strain>
    </source>
</reference>
<proteinExistence type="predicted"/>
<feature type="compositionally biased region" description="Basic and acidic residues" evidence="1">
    <location>
        <begin position="1"/>
        <end position="19"/>
    </location>
</feature>
<evidence type="ECO:0000313" key="2">
    <source>
        <dbReference type="EnsemblPlants" id="AET7Gv20751200.7"/>
    </source>
</evidence>
<dbReference type="AlphaFoldDB" id="A0A453RX95"/>
<dbReference type="EnsemblPlants" id="AET7Gv20751200.7">
    <property type="protein sequence ID" value="AET7Gv20751200.7"/>
    <property type="gene ID" value="AET7Gv20751200"/>
</dbReference>
<reference evidence="2" key="4">
    <citation type="submission" date="2019-03" db="UniProtKB">
        <authorList>
            <consortium name="EnsemblPlants"/>
        </authorList>
    </citation>
    <scope>IDENTIFICATION</scope>
</reference>
<accession>A0A453RX95</accession>
<evidence type="ECO:0000256" key="1">
    <source>
        <dbReference type="SAM" id="MobiDB-lite"/>
    </source>
</evidence>
<name>A0A453RX95_AEGTS</name>
<dbReference type="Gramene" id="AET7Gv20751200.7">
    <property type="protein sequence ID" value="AET7Gv20751200.7"/>
    <property type="gene ID" value="AET7Gv20751200"/>
</dbReference>
<feature type="region of interest" description="Disordered" evidence="1">
    <location>
        <begin position="1"/>
        <end position="101"/>
    </location>
</feature>
<sequence length="101" mass="11038">LQQKKSKDSDHYSREERKPSSTVCKKGAKQAAAMHKRREGKRIEGSRGGGREKGGGNGLEQQANQLLAGSRAFSLQKASSPPFSPFPQRSYLLPRPSNQAS</sequence>
<evidence type="ECO:0000313" key="3">
    <source>
        <dbReference type="Proteomes" id="UP000015105"/>
    </source>
</evidence>
<dbReference type="Proteomes" id="UP000015105">
    <property type="component" value="Chromosome 7D"/>
</dbReference>